<dbReference type="EMBL" id="SRMB01000001">
    <property type="protein sequence ID" value="TGE28698.1"/>
    <property type="molecule type" value="Genomic_DNA"/>
</dbReference>
<dbReference type="RefSeq" id="WP_135392414.1">
    <property type="nucleotide sequence ID" value="NZ_SRMB01000001.1"/>
</dbReference>
<keyword evidence="1" id="KW-0732">Signal</keyword>
<sequence>MLSTRTAFAGLLLTASSFLVSFKTAPAADNPGKPKTAAPLNAANAAARKALYTAAFEQHALRTFTQSGLTATGLSYPVFRQALVGYYNLQQRGLASAAKPLLTVIDFSRSSRLKRLWVVDLRKQRVLYHTLVAHGKNTGEEFAKAFSNKNGSEQSSLGFYLTGNTYTGKHGLSLKLQGLEPRYNSNAASRAVVVHGAEYVCEEFVRQHGRLGRSQGCPALPTDQASAIIRTIKGGSVIYAHAPAAVNYTSSFLQLDPALTAFARTQGLASL</sequence>
<evidence type="ECO:0000313" key="3">
    <source>
        <dbReference type="Proteomes" id="UP000298471"/>
    </source>
</evidence>
<dbReference type="AlphaFoldDB" id="A0A4Z0QF59"/>
<dbReference type="Pfam" id="PF13645">
    <property type="entry name" value="YkuD_2"/>
    <property type="match status" value="1"/>
</dbReference>
<protein>
    <submittedName>
        <fullName evidence="2">Murein L,D-transpeptidase catalytic domain family protein</fullName>
    </submittedName>
</protein>
<proteinExistence type="predicted"/>
<reference evidence="2 3" key="1">
    <citation type="submission" date="2019-04" db="EMBL/GenBank/DDBJ databases">
        <authorList>
            <person name="Feng G."/>
            <person name="Zhang J."/>
            <person name="Zhu H."/>
        </authorList>
    </citation>
    <scope>NUCLEOTIDE SEQUENCE [LARGE SCALE GENOMIC DNA]</scope>
    <source>
        <strain evidence="2 3">9PBR-1</strain>
    </source>
</reference>
<accession>A0A4Z0QF59</accession>
<dbReference type="PANTHER" id="PTHR38477">
    <property type="entry name" value="HYPOTHETICAL EXPORTED PROTEIN"/>
    <property type="match status" value="1"/>
</dbReference>
<evidence type="ECO:0000313" key="2">
    <source>
        <dbReference type="EMBL" id="TGE28698.1"/>
    </source>
</evidence>
<dbReference type="Proteomes" id="UP000298471">
    <property type="component" value="Unassembled WGS sequence"/>
</dbReference>
<organism evidence="2 3">
    <name type="scientific">Hymenobacter metallicola</name>
    <dbReference type="NCBI Taxonomy" id="2563114"/>
    <lineage>
        <taxon>Bacteria</taxon>
        <taxon>Pseudomonadati</taxon>
        <taxon>Bacteroidota</taxon>
        <taxon>Cytophagia</taxon>
        <taxon>Cytophagales</taxon>
        <taxon>Hymenobacteraceae</taxon>
        <taxon>Hymenobacter</taxon>
    </lineage>
</organism>
<feature type="signal peptide" evidence="1">
    <location>
        <begin position="1"/>
        <end position="27"/>
    </location>
</feature>
<keyword evidence="3" id="KW-1185">Reference proteome</keyword>
<feature type="chain" id="PRO_5021464889" evidence="1">
    <location>
        <begin position="28"/>
        <end position="271"/>
    </location>
</feature>
<evidence type="ECO:0000256" key="1">
    <source>
        <dbReference type="SAM" id="SignalP"/>
    </source>
</evidence>
<dbReference type="PANTHER" id="PTHR38477:SF1">
    <property type="entry name" value="MUREIN L,D-TRANSPEPTIDASE CATALYTIC DOMAIN FAMILY PROTEIN"/>
    <property type="match status" value="1"/>
</dbReference>
<gene>
    <name evidence="2" type="ORF">E5K02_04320</name>
</gene>
<dbReference type="InterPro" id="IPR032676">
    <property type="entry name" value="YkuD_2"/>
</dbReference>
<comment type="caution">
    <text evidence="2">The sequence shown here is derived from an EMBL/GenBank/DDBJ whole genome shotgun (WGS) entry which is preliminary data.</text>
</comment>
<name>A0A4Z0QF59_9BACT</name>
<dbReference type="OrthoDB" id="9815195at2"/>